<dbReference type="Proteomes" id="UP000007813">
    <property type="component" value="Unassembled WGS sequence"/>
</dbReference>
<dbReference type="AlphaFoldDB" id="J3JFZ9"/>
<comment type="caution">
    <text evidence="1">The sequence shown here is derived from an EMBL/GenBank/DDBJ whole genome shotgun (WGS) entry which is preliminary data.</text>
</comment>
<evidence type="ECO:0000313" key="1">
    <source>
        <dbReference type="EMBL" id="EJN59699.1"/>
    </source>
</evidence>
<evidence type="ECO:0000313" key="2">
    <source>
        <dbReference type="Proteomes" id="UP000007813"/>
    </source>
</evidence>
<organism evidence="1 2">
    <name type="scientific">Halogranum salarium B-1</name>
    <dbReference type="NCBI Taxonomy" id="1210908"/>
    <lineage>
        <taxon>Archaea</taxon>
        <taxon>Methanobacteriati</taxon>
        <taxon>Methanobacteriota</taxon>
        <taxon>Stenosarchaea group</taxon>
        <taxon>Halobacteria</taxon>
        <taxon>Halobacteriales</taxon>
        <taxon>Haloferacaceae</taxon>
    </lineage>
</organism>
<gene>
    <name evidence="1" type="ORF">HSB1_18570</name>
</gene>
<name>J3JFZ9_9EURY</name>
<proteinExistence type="predicted"/>
<dbReference type="EMBL" id="ALJD01000004">
    <property type="protein sequence ID" value="EJN59699.1"/>
    <property type="molecule type" value="Genomic_DNA"/>
</dbReference>
<reference evidence="1 2" key="1">
    <citation type="journal article" date="2012" name="J. Bacteriol.">
        <title>Draft Genome Sequence of the Extremely Halophilic Archaeon Halogranum salarium B-1T.</title>
        <authorList>
            <person name="Kim K.K."/>
            <person name="Lee K.C."/>
            <person name="Lee J.S."/>
        </authorList>
    </citation>
    <scope>NUCLEOTIDE SEQUENCE [LARGE SCALE GENOMIC DNA]</scope>
    <source>
        <strain evidence="1 2">B-1</strain>
    </source>
</reference>
<sequence>MRAVKAFSTDVDGFCSIIRPLTVMNINTIANAGRIAYDNPTHDSLTVALIEVSE</sequence>
<accession>J3JFZ9</accession>
<protein>
    <submittedName>
        <fullName evidence="1">Uncharacterized protein</fullName>
    </submittedName>
</protein>